<evidence type="ECO:0000313" key="8">
    <source>
        <dbReference type="EMBL" id="EPB78181.1"/>
    </source>
</evidence>
<dbReference type="InterPro" id="IPR012677">
    <property type="entry name" value="Nucleotide-bd_a/b_plait_sf"/>
</dbReference>
<protein>
    <recommendedName>
        <fullName evidence="3">RNA polymerase II-associated factor 1 homolog</fullName>
    </recommendedName>
</protein>
<dbReference type="InterPro" id="IPR035979">
    <property type="entry name" value="RBD_domain_sf"/>
</dbReference>
<dbReference type="GO" id="GO:0000993">
    <property type="term" value="F:RNA polymerase II complex binding"/>
    <property type="evidence" value="ECO:0007669"/>
    <property type="project" value="TreeGrafter"/>
</dbReference>
<dbReference type="EMBL" id="KE124818">
    <property type="protein sequence ID" value="EPB78181.1"/>
    <property type="molecule type" value="Genomic_DNA"/>
</dbReference>
<dbReference type="Proteomes" id="UP000054495">
    <property type="component" value="Unassembled WGS sequence"/>
</dbReference>
<dbReference type="SMART" id="SM00360">
    <property type="entry name" value="RRM"/>
    <property type="match status" value="2"/>
</dbReference>
<feature type="compositionally biased region" description="Basic and acidic residues" evidence="6">
    <location>
        <begin position="383"/>
        <end position="419"/>
    </location>
</feature>
<gene>
    <name evidence="8" type="ORF">ANCCEY_02728</name>
</gene>
<evidence type="ECO:0000256" key="5">
    <source>
        <dbReference type="PROSITE-ProRule" id="PRU00176"/>
    </source>
</evidence>
<dbReference type="PROSITE" id="PS50102">
    <property type="entry name" value="RRM"/>
    <property type="match status" value="2"/>
</dbReference>
<dbReference type="GO" id="GO:0016593">
    <property type="term" value="C:Cdc73/Paf1 complex"/>
    <property type="evidence" value="ECO:0007669"/>
    <property type="project" value="InterPro"/>
</dbReference>
<evidence type="ECO:0000256" key="4">
    <source>
        <dbReference type="ARBA" id="ARBA00023242"/>
    </source>
</evidence>
<dbReference type="GO" id="GO:0006368">
    <property type="term" value="P:transcription elongation by RNA polymerase II"/>
    <property type="evidence" value="ECO:0007669"/>
    <property type="project" value="InterPro"/>
</dbReference>
<evidence type="ECO:0000256" key="6">
    <source>
        <dbReference type="SAM" id="MobiDB-lite"/>
    </source>
</evidence>
<dbReference type="AlphaFoldDB" id="A0A0D6M6X6"/>
<dbReference type="InterPro" id="IPR000504">
    <property type="entry name" value="RRM_dom"/>
</dbReference>
<sequence>MINLSPQVKTMSQLNHKPGSKHKRHGPDFICKPRFRNTLPDVPFPGKFLPCPFVELERFIDYKPTSLEMEYKYEVQCEMDIGLNLDLIDPNTYKVDSNAEIQLNEKDAILLEDEDANSKQIKRSAQHSKVVPWMRKTQYISSEFNRFGVAADRQEIKVGYHLTKNKENLNLFRDRQSQIDLIKKSFEDCKIPIRKHFSKKGVTAIEEVPILPDFELWKYPFALVQFDADPAPTGYAPELCDSMVTQSHIKGMQDDDGEQFVAYFIPTVETLQKKLTDKEEGRNFTEGVVYEHVLNREYTWTVKNKNTKGFERDNYFVYYKDGGFHYNELETKVRLARRRRVGHEKPNTQLHVTYTEPTEAEIQTMTNRMNSLLKNYDSDDEDDKKSEKSGSDEGSAKEEKAEESNSEKEGSTDNEKDGGSDDDDSDDDKKKIIRASAMTETSHTEGEEDADSRHAPEYPRPHAHTTLDSHRTLWMGDLLPQWDAQFISNAFKELGHAPSTVKMVTDRQTGANCAYCFVEFSSSDEARDAMLRANGHKIPHSEPRSRFNLSFANDPRVPSIEFNLFVNNIHPDLDDAALYQVFGARYRSCRGAKVYRNRDGSSRCLGFIRFGDQTEQQMALVEMNKTVVRGREIILKLAAAKQRLPRHQIREGMQPQLIADPSMGSYNQMAYQPMPQQQHPQMAYQYQQQPQQQQQAVYVQPSELVYPYNPTAEEANAELIANGDAWWEDNSSPMTGVNDVDGASKA</sequence>
<dbReference type="GO" id="GO:0003682">
    <property type="term" value="F:chromatin binding"/>
    <property type="evidence" value="ECO:0007669"/>
    <property type="project" value="TreeGrafter"/>
</dbReference>
<accession>A0A0D6M6X6</accession>
<keyword evidence="4" id="KW-0539">Nucleus</keyword>
<keyword evidence="9" id="KW-1185">Reference proteome</keyword>
<dbReference type="FunFam" id="3.30.70.330:FF:000159">
    <property type="entry name" value="tRNA selenocysteine 1-associated protein 1"/>
    <property type="match status" value="1"/>
</dbReference>
<dbReference type="Gene3D" id="3.30.70.330">
    <property type="match status" value="2"/>
</dbReference>
<feature type="compositionally biased region" description="Basic and acidic residues" evidence="6">
    <location>
        <begin position="451"/>
        <end position="464"/>
    </location>
</feature>
<feature type="domain" description="RRM" evidence="7">
    <location>
        <begin position="562"/>
        <end position="640"/>
    </location>
</feature>
<name>A0A0D6M6X6_9BILA</name>
<feature type="region of interest" description="Disordered" evidence="6">
    <location>
        <begin position="1"/>
        <end position="27"/>
    </location>
</feature>
<dbReference type="GO" id="GO:0003723">
    <property type="term" value="F:RNA binding"/>
    <property type="evidence" value="ECO:0007669"/>
    <property type="project" value="UniProtKB-UniRule"/>
</dbReference>
<evidence type="ECO:0000256" key="2">
    <source>
        <dbReference type="ARBA" id="ARBA00007560"/>
    </source>
</evidence>
<reference evidence="8 9" key="1">
    <citation type="submission" date="2013-05" db="EMBL/GenBank/DDBJ databases">
        <title>Draft genome of the parasitic nematode Anyclostoma ceylanicum.</title>
        <authorList>
            <person name="Mitreva M."/>
        </authorList>
    </citation>
    <scope>NUCLEOTIDE SEQUENCE [LARGE SCALE GENOMIC DNA]</scope>
</reference>
<dbReference type="Pfam" id="PF03985">
    <property type="entry name" value="Paf1"/>
    <property type="match status" value="1"/>
</dbReference>
<evidence type="ECO:0000313" key="9">
    <source>
        <dbReference type="Proteomes" id="UP000054495"/>
    </source>
</evidence>
<evidence type="ECO:0000256" key="3">
    <source>
        <dbReference type="ARBA" id="ARBA00020462"/>
    </source>
</evidence>
<dbReference type="InterPro" id="IPR007133">
    <property type="entry name" value="RNA_pol_II-assoc_Paf1"/>
</dbReference>
<dbReference type="PANTHER" id="PTHR23188">
    <property type="entry name" value="RNA POLYMERASE II-ASSOCIATED FACTOR 1 HOMOLOG"/>
    <property type="match status" value="1"/>
</dbReference>
<comment type="subcellular location">
    <subcellularLocation>
        <location evidence="1">Nucleus</location>
    </subcellularLocation>
</comment>
<organism evidence="8 9">
    <name type="scientific">Ancylostoma ceylanicum</name>
    <dbReference type="NCBI Taxonomy" id="53326"/>
    <lineage>
        <taxon>Eukaryota</taxon>
        <taxon>Metazoa</taxon>
        <taxon>Ecdysozoa</taxon>
        <taxon>Nematoda</taxon>
        <taxon>Chromadorea</taxon>
        <taxon>Rhabditida</taxon>
        <taxon>Rhabditina</taxon>
        <taxon>Rhabditomorpha</taxon>
        <taxon>Strongyloidea</taxon>
        <taxon>Ancylostomatidae</taxon>
        <taxon>Ancylostomatinae</taxon>
        <taxon>Ancylostoma</taxon>
    </lineage>
</organism>
<evidence type="ECO:0000259" key="7">
    <source>
        <dbReference type="PROSITE" id="PS50102"/>
    </source>
</evidence>
<dbReference type="CDD" id="cd12344">
    <property type="entry name" value="RRM1_SECp43_like"/>
    <property type="match status" value="1"/>
</dbReference>
<comment type="similarity">
    <text evidence="2">Belongs to the PAF1 family.</text>
</comment>
<keyword evidence="5" id="KW-0694">RNA-binding</keyword>
<feature type="region of interest" description="Disordered" evidence="6">
    <location>
        <begin position="373"/>
        <end position="464"/>
    </location>
</feature>
<dbReference type="Pfam" id="PF00076">
    <property type="entry name" value="RRM_1"/>
    <property type="match status" value="2"/>
</dbReference>
<proteinExistence type="inferred from homology"/>
<evidence type="ECO:0000256" key="1">
    <source>
        <dbReference type="ARBA" id="ARBA00004123"/>
    </source>
</evidence>
<feature type="compositionally biased region" description="Polar residues" evidence="6">
    <location>
        <begin position="1"/>
        <end position="15"/>
    </location>
</feature>
<feature type="domain" description="RRM" evidence="7">
    <location>
        <begin position="471"/>
        <end position="554"/>
    </location>
</feature>
<dbReference type="PANTHER" id="PTHR23188:SF12">
    <property type="entry name" value="RNA POLYMERASE II-ASSOCIATED FACTOR 1 HOMOLOG"/>
    <property type="match status" value="1"/>
</dbReference>
<dbReference type="SUPFAM" id="SSF54928">
    <property type="entry name" value="RNA-binding domain, RBD"/>
    <property type="match status" value="1"/>
</dbReference>